<keyword evidence="10" id="KW-1185">Reference proteome</keyword>
<evidence type="ECO:0000256" key="2">
    <source>
        <dbReference type="ARBA" id="ARBA00022723"/>
    </source>
</evidence>
<evidence type="ECO:0000313" key="9">
    <source>
        <dbReference type="EMBL" id="MEQ4486122.1"/>
    </source>
</evidence>
<dbReference type="PANTHER" id="PTHR42663">
    <property type="entry name" value="HYDROLASE C777.06C-RELATED-RELATED"/>
    <property type="match status" value="1"/>
</dbReference>
<dbReference type="Proteomes" id="UP001493487">
    <property type="component" value="Unassembled WGS sequence"/>
</dbReference>
<feature type="domain" description="Metallo-beta-lactamase" evidence="8">
    <location>
        <begin position="18"/>
        <end position="212"/>
    </location>
</feature>
<dbReference type="InterPro" id="IPR001018">
    <property type="entry name" value="Beta-lactamase_class-B_CS"/>
</dbReference>
<dbReference type="EMBL" id="JASKHM010000019">
    <property type="protein sequence ID" value="MEQ4486122.1"/>
    <property type="molecule type" value="Genomic_DNA"/>
</dbReference>
<keyword evidence="2" id="KW-0479">Metal-binding</keyword>
<proteinExistence type="predicted"/>
<comment type="catalytic activity">
    <reaction evidence="5">
        <text>3',5'-cyclic CMP + H2O = CMP + H(+)</text>
        <dbReference type="Rhea" id="RHEA:72675"/>
        <dbReference type="ChEBI" id="CHEBI:15377"/>
        <dbReference type="ChEBI" id="CHEBI:15378"/>
        <dbReference type="ChEBI" id="CHEBI:58003"/>
        <dbReference type="ChEBI" id="CHEBI:60377"/>
    </reaction>
    <physiologicalReaction direction="left-to-right" evidence="5">
        <dbReference type="Rhea" id="RHEA:72676"/>
    </physiologicalReaction>
</comment>
<dbReference type="PROSITE" id="PS00743">
    <property type="entry name" value="BETA_LACTAMASE_B_1"/>
    <property type="match status" value="1"/>
</dbReference>
<comment type="cofactor">
    <cofactor evidence="1">
        <name>Zn(2+)</name>
        <dbReference type="ChEBI" id="CHEBI:29105"/>
    </cofactor>
</comment>
<evidence type="ECO:0000256" key="1">
    <source>
        <dbReference type="ARBA" id="ARBA00001947"/>
    </source>
</evidence>
<evidence type="ECO:0000313" key="10">
    <source>
        <dbReference type="Proteomes" id="UP001493487"/>
    </source>
</evidence>
<protein>
    <submittedName>
        <fullName evidence="9">MBL fold metallo-hydrolase</fullName>
    </submittedName>
</protein>
<dbReference type="RefSeq" id="WP_232189227.1">
    <property type="nucleotide sequence ID" value="NZ_JAIOAP010000018.1"/>
</dbReference>
<evidence type="ECO:0000256" key="3">
    <source>
        <dbReference type="ARBA" id="ARBA00022801"/>
    </source>
</evidence>
<comment type="function">
    <text evidence="6">Counteracts the endogenous Pycsar antiviral defense system. Phosphodiesterase that enables metal-dependent hydrolysis of host cyclic nucleotide Pycsar defense signals such as cCMP and cUMP.</text>
</comment>
<organism evidence="9 10">
    <name type="scientific">Cohnella silvisoli</name>
    <dbReference type="NCBI Taxonomy" id="2873699"/>
    <lineage>
        <taxon>Bacteria</taxon>
        <taxon>Bacillati</taxon>
        <taxon>Bacillota</taxon>
        <taxon>Bacilli</taxon>
        <taxon>Bacillales</taxon>
        <taxon>Paenibacillaceae</taxon>
        <taxon>Cohnella</taxon>
    </lineage>
</organism>
<name>A0ABV1L249_9BACL</name>
<dbReference type="InterPro" id="IPR036866">
    <property type="entry name" value="RibonucZ/Hydroxyglut_hydro"/>
</dbReference>
<accession>A0ABV1L249</accession>
<evidence type="ECO:0000256" key="4">
    <source>
        <dbReference type="ARBA" id="ARBA00022833"/>
    </source>
</evidence>
<dbReference type="SUPFAM" id="SSF56281">
    <property type="entry name" value="Metallo-hydrolase/oxidoreductase"/>
    <property type="match status" value="1"/>
</dbReference>
<comment type="caution">
    <text evidence="9">The sequence shown here is derived from an EMBL/GenBank/DDBJ whole genome shotgun (WGS) entry which is preliminary data.</text>
</comment>
<evidence type="ECO:0000256" key="6">
    <source>
        <dbReference type="ARBA" id="ARBA00034301"/>
    </source>
</evidence>
<gene>
    <name evidence="9" type="ORF">QJS35_27450</name>
</gene>
<keyword evidence="3" id="KW-0378">Hydrolase</keyword>
<comment type="catalytic activity">
    <reaction evidence="7">
        <text>3',5'-cyclic UMP + H2O = UMP + H(+)</text>
        <dbReference type="Rhea" id="RHEA:70575"/>
        <dbReference type="ChEBI" id="CHEBI:15377"/>
        <dbReference type="ChEBI" id="CHEBI:15378"/>
        <dbReference type="ChEBI" id="CHEBI:57865"/>
        <dbReference type="ChEBI" id="CHEBI:184387"/>
    </reaction>
    <physiologicalReaction direction="left-to-right" evidence="7">
        <dbReference type="Rhea" id="RHEA:70576"/>
    </physiologicalReaction>
</comment>
<dbReference type="SMART" id="SM00849">
    <property type="entry name" value="Lactamase_B"/>
    <property type="match status" value="1"/>
</dbReference>
<dbReference type="InterPro" id="IPR001279">
    <property type="entry name" value="Metallo-B-lactamas"/>
</dbReference>
<keyword evidence="4" id="KW-0862">Zinc</keyword>
<evidence type="ECO:0000256" key="7">
    <source>
        <dbReference type="ARBA" id="ARBA00048505"/>
    </source>
</evidence>
<sequence>MIELMMLGTGSGFSRKYYNNNALFNLNGYKLLVDCGHTAHRSLNDLGMSWHSAIDGILITHIHADHVGGLEEVALDGKYKYNKKVDLYIAQDLVMPLWNNCLQGGVCDPLHNDLSDFFNVKAQDEKPFQINGIQLALIHTEHVPGKKSYSVLIDDLFFSSDAQFDEKLIVSMNEKTRMLFHDCVLDKSPIHASIDELLTLPYDIQEKIWIMHYSDHLEEYKRNNDMGKLKILQQHKQYLLKN</sequence>
<reference evidence="9 10" key="1">
    <citation type="journal article" date="2023" name="Genome Announc.">
        <title>Pan-Genome Analyses of the Genus Cohnella and Proposal of the Novel Species Cohnella silvisoli sp. nov., Isolated from Forest Soil.</title>
        <authorList>
            <person name="Wang C."/>
            <person name="Mao L."/>
            <person name="Bao G."/>
            <person name="Zhu H."/>
        </authorList>
    </citation>
    <scope>NUCLEOTIDE SEQUENCE [LARGE SCALE GENOMIC DNA]</scope>
    <source>
        <strain evidence="9 10">NL03-T5-1</strain>
    </source>
</reference>
<evidence type="ECO:0000256" key="5">
    <source>
        <dbReference type="ARBA" id="ARBA00034221"/>
    </source>
</evidence>
<dbReference type="Pfam" id="PF23023">
    <property type="entry name" value="Anti-Pycsar_Apyc1"/>
    <property type="match status" value="1"/>
</dbReference>
<dbReference type="Gene3D" id="3.60.15.10">
    <property type="entry name" value="Ribonuclease Z/Hydroxyacylglutathione hydrolase-like"/>
    <property type="match status" value="1"/>
</dbReference>
<dbReference type="PANTHER" id="PTHR42663:SF6">
    <property type="entry name" value="HYDROLASE C777.06C-RELATED"/>
    <property type="match status" value="1"/>
</dbReference>
<evidence type="ECO:0000259" key="8">
    <source>
        <dbReference type="SMART" id="SM00849"/>
    </source>
</evidence>